<evidence type="ECO:0000313" key="3">
    <source>
        <dbReference type="EMBL" id="ELU44127.1"/>
    </source>
</evidence>
<dbReference type="OMA" id="RWISAHI"/>
<organism evidence="3 4">
    <name type="scientific">Thanatephorus cucumeris (strain AG1-IA)</name>
    <name type="common">Rice sheath blight fungus</name>
    <name type="synonym">Rhizoctonia solani</name>
    <dbReference type="NCBI Taxonomy" id="983506"/>
    <lineage>
        <taxon>Eukaryota</taxon>
        <taxon>Fungi</taxon>
        <taxon>Dikarya</taxon>
        <taxon>Basidiomycota</taxon>
        <taxon>Agaricomycotina</taxon>
        <taxon>Agaricomycetes</taxon>
        <taxon>Cantharellales</taxon>
        <taxon>Ceratobasidiaceae</taxon>
        <taxon>Rhizoctonia</taxon>
        <taxon>Rhizoctonia solani AG-1</taxon>
    </lineage>
</organism>
<keyword evidence="1" id="KW-0732">Signal</keyword>
<dbReference type="EMBL" id="AFRT01000405">
    <property type="protein sequence ID" value="ELU44127.1"/>
    <property type="molecule type" value="Genomic_DNA"/>
</dbReference>
<dbReference type="Proteomes" id="UP000011668">
    <property type="component" value="Unassembled WGS sequence"/>
</dbReference>
<dbReference type="InterPro" id="IPR040200">
    <property type="entry name" value="Mug57-like"/>
</dbReference>
<dbReference type="InterPro" id="IPR036378">
    <property type="entry name" value="FAS1_dom_sf"/>
</dbReference>
<dbReference type="InterPro" id="IPR000782">
    <property type="entry name" value="FAS1_domain"/>
</dbReference>
<proteinExistence type="predicted"/>
<dbReference type="PROSITE" id="PS50213">
    <property type="entry name" value="FAS1"/>
    <property type="match status" value="1"/>
</dbReference>
<dbReference type="OrthoDB" id="5551751at2759"/>
<reference evidence="3 4" key="1">
    <citation type="journal article" date="2013" name="Nat. Commun.">
        <title>The evolution and pathogenic mechanisms of the rice sheath blight pathogen.</title>
        <authorList>
            <person name="Zheng A."/>
            <person name="Lin R."/>
            <person name="Xu L."/>
            <person name="Qin P."/>
            <person name="Tang C."/>
            <person name="Ai P."/>
            <person name="Zhang D."/>
            <person name="Liu Y."/>
            <person name="Sun Z."/>
            <person name="Feng H."/>
            <person name="Wang Y."/>
            <person name="Chen Y."/>
            <person name="Liang X."/>
            <person name="Fu R."/>
            <person name="Li Q."/>
            <person name="Zhang J."/>
            <person name="Yu X."/>
            <person name="Xie Z."/>
            <person name="Ding L."/>
            <person name="Guan P."/>
            <person name="Tang J."/>
            <person name="Liang Y."/>
            <person name="Wang S."/>
            <person name="Deng Q."/>
            <person name="Li S."/>
            <person name="Zhu J."/>
            <person name="Wang L."/>
            <person name="Liu H."/>
            <person name="Li P."/>
        </authorList>
    </citation>
    <scope>NUCLEOTIDE SEQUENCE [LARGE SCALE GENOMIC DNA]</scope>
    <source>
        <strain evidence="4">AG-1 IA</strain>
    </source>
</reference>
<dbReference type="PANTHER" id="PTHR28156:SF1">
    <property type="entry name" value="FAS1 DOMAIN-CONTAINING PROTEIN YDR262W"/>
    <property type="match status" value="1"/>
</dbReference>
<name>L8X4T6_THACA</name>
<protein>
    <submittedName>
        <fullName evidence="3">Fasciclin domain-containing protein</fullName>
    </submittedName>
</protein>
<feature type="domain" description="FAS1" evidence="2">
    <location>
        <begin position="84"/>
        <end position="230"/>
    </location>
</feature>
<dbReference type="Pfam" id="PF02469">
    <property type="entry name" value="Fasciclin"/>
    <property type="match status" value="1"/>
</dbReference>
<keyword evidence="4" id="KW-1185">Reference proteome</keyword>
<evidence type="ECO:0000256" key="1">
    <source>
        <dbReference type="ARBA" id="ARBA00022729"/>
    </source>
</evidence>
<accession>L8X4T6</accession>
<dbReference type="PANTHER" id="PTHR28156">
    <property type="entry name" value="FAS1 DOMAIN-CONTAINING PROTEIN YDR262W"/>
    <property type="match status" value="1"/>
</dbReference>
<sequence length="232" mass="25290">MVVCIATFSQGTCQSKMANKRRKDPGEVTSASDLGCSRLAPTTMRVTSCLLYLASAALTASCSQLPLTPIMSDTNIPSLANPNGPTLADVLTIQQSSSIFYDYLREIPDIVDRLTDTSGNVMTTVFVPRNKAVITLPRKPHLGAAGDEVEILTGRQYDERSRKNIARWISAHPIELVGSHSTILPGKSIHFECKDESEKTWEHCTLESGVKIVQRVEASNGVLYIIDGTIKP</sequence>
<dbReference type="HOGENOM" id="CLU_101498_0_0_1"/>
<dbReference type="SUPFAM" id="SSF82153">
    <property type="entry name" value="FAS1 domain"/>
    <property type="match status" value="1"/>
</dbReference>
<dbReference type="STRING" id="983506.L8X4T6"/>
<evidence type="ECO:0000259" key="2">
    <source>
        <dbReference type="PROSITE" id="PS50213"/>
    </source>
</evidence>
<comment type="caution">
    <text evidence="3">The sequence shown here is derived from an EMBL/GenBank/DDBJ whole genome shotgun (WGS) entry which is preliminary data.</text>
</comment>
<dbReference type="Gene3D" id="2.30.180.10">
    <property type="entry name" value="FAS1 domain"/>
    <property type="match status" value="1"/>
</dbReference>
<evidence type="ECO:0000313" key="4">
    <source>
        <dbReference type="Proteomes" id="UP000011668"/>
    </source>
</evidence>
<gene>
    <name evidence="3" type="ORF">AG1IA_01842</name>
</gene>
<dbReference type="AlphaFoldDB" id="L8X4T6"/>